<evidence type="ECO:0000256" key="5">
    <source>
        <dbReference type="ARBA" id="ARBA00023136"/>
    </source>
</evidence>
<evidence type="ECO:0000313" key="9">
    <source>
        <dbReference type="Proteomes" id="UP000243205"/>
    </source>
</evidence>
<dbReference type="PANTHER" id="PTHR34990">
    <property type="entry name" value="UDP-2,3-DIACYLGLUCOSAMINE HYDROLASE-RELATED"/>
    <property type="match status" value="1"/>
</dbReference>
<dbReference type="STRING" id="57664.SAMN05661003_11526"/>
<dbReference type="OrthoDB" id="270739at2"/>
<name>A0A1G7DSP7_9BACT</name>
<organism evidence="8 9">
    <name type="scientific">Desulfuromonas thiophila</name>
    <dbReference type="NCBI Taxonomy" id="57664"/>
    <lineage>
        <taxon>Bacteria</taxon>
        <taxon>Pseudomonadati</taxon>
        <taxon>Thermodesulfobacteriota</taxon>
        <taxon>Desulfuromonadia</taxon>
        <taxon>Desulfuromonadales</taxon>
        <taxon>Desulfuromonadaceae</taxon>
        <taxon>Desulfuromonas</taxon>
    </lineage>
</organism>
<dbReference type="Gene3D" id="3.60.21.10">
    <property type="match status" value="1"/>
</dbReference>
<dbReference type="AlphaFoldDB" id="A0A1G7DSP7"/>
<dbReference type="Proteomes" id="UP000243205">
    <property type="component" value="Unassembled WGS sequence"/>
</dbReference>
<evidence type="ECO:0000256" key="6">
    <source>
        <dbReference type="ARBA" id="ARBA00023211"/>
    </source>
</evidence>
<evidence type="ECO:0000256" key="1">
    <source>
        <dbReference type="ARBA" id="ARBA00022475"/>
    </source>
</evidence>
<dbReference type="GO" id="GO:0008758">
    <property type="term" value="F:UDP-2,3-diacylglucosamine hydrolase activity"/>
    <property type="evidence" value="ECO:0007669"/>
    <property type="project" value="TreeGrafter"/>
</dbReference>
<dbReference type="CDD" id="cd07398">
    <property type="entry name" value="MPP_YbbF-LpxH"/>
    <property type="match status" value="1"/>
</dbReference>
<evidence type="ECO:0000313" key="8">
    <source>
        <dbReference type="EMBL" id="SDE54190.1"/>
    </source>
</evidence>
<keyword evidence="1" id="KW-1003">Cell membrane</keyword>
<dbReference type="Pfam" id="PF00149">
    <property type="entry name" value="Metallophos"/>
    <property type="match status" value="1"/>
</dbReference>
<evidence type="ECO:0000259" key="7">
    <source>
        <dbReference type="Pfam" id="PF00149"/>
    </source>
</evidence>
<protein>
    <submittedName>
        <fullName evidence="8">UDP-2,3-diacylglucosamine hydrolase</fullName>
    </submittedName>
</protein>
<keyword evidence="6" id="KW-0464">Manganese</keyword>
<dbReference type="RefSeq" id="WP_092079727.1">
    <property type="nucleotide sequence ID" value="NZ_FNAQ01000015.1"/>
</dbReference>
<evidence type="ECO:0000256" key="2">
    <source>
        <dbReference type="ARBA" id="ARBA00022519"/>
    </source>
</evidence>
<accession>A0A1G7DSP7</accession>
<gene>
    <name evidence="8" type="ORF">SAMN05661003_11526</name>
</gene>
<dbReference type="SUPFAM" id="SSF56300">
    <property type="entry name" value="Metallo-dependent phosphatases"/>
    <property type="match status" value="1"/>
</dbReference>
<reference evidence="9" key="1">
    <citation type="submission" date="2016-10" db="EMBL/GenBank/DDBJ databases">
        <authorList>
            <person name="Varghese N."/>
            <person name="Submissions S."/>
        </authorList>
    </citation>
    <scope>NUCLEOTIDE SEQUENCE [LARGE SCALE GENOMIC DNA]</scope>
    <source>
        <strain evidence="9">DSM 8987</strain>
    </source>
</reference>
<keyword evidence="4 8" id="KW-0378">Hydrolase</keyword>
<dbReference type="InterPro" id="IPR043461">
    <property type="entry name" value="LpxH-like"/>
</dbReference>
<dbReference type="EMBL" id="FNAQ01000015">
    <property type="protein sequence ID" value="SDE54190.1"/>
    <property type="molecule type" value="Genomic_DNA"/>
</dbReference>
<keyword evidence="9" id="KW-1185">Reference proteome</keyword>
<dbReference type="InterPro" id="IPR029052">
    <property type="entry name" value="Metallo-depent_PP-like"/>
</dbReference>
<keyword evidence="2" id="KW-0997">Cell inner membrane</keyword>
<evidence type="ECO:0000256" key="4">
    <source>
        <dbReference type="ARBA" id="ARBA00022801"/>
    </source>
</evidence>
<dbReference type="GO" id="GO:0046872">
    <property type="term" value="F:metal ion binding"/>
    <property type="evidence" value="ECO:0007669"/>
    <property type="project" value="UniProtKB-KW"/>
</dbReference>
<dbReference type="GO" id="GO:0009245">
    <property type="term" value="P:lipid A biosynthetic process"/>
    <property type="evidence" value="ECO:0007669"/>
    <property type="project" value="TreeGrafter"/>
</dbReference>
<feature type="domain" description="Calcineurin-like phosphoesterase" evidence="7">
    <location>
        <begin position="3"/>
        <end position="206"/>
    </location>
</feature>
<dbReference type="PANTHER" id="PTHR34990:SF1">
    <property type="entry name" value="UDP-2,3-DIACYLGLUCOSAMINE HYDROLASE"/>
    <property type="match status" value="1"/>
</dbReference>
<sequence>MSRTLILADAHLKQPTDPAYRDLLQFLQQQQQSDRPDCLILLGDLFEFWIGYRHCVFSAYLPLLQQLWLLQQSGTRLIVAEGNHDFHLGPYFSQTLGATLIADSATIALYGHRLWLTHGDRIGASHSYRLWRWLLRSRASRLLQQLLPADAVWALAERLSALSRRHSRPRPGLPLPAPPRPALQQAGQVAAAAGCDLLLCGHFHQPWRLSADTIEVVVVGDWAEKRCYAELDAGGLRLCRYGEATGASDSNVSTAT</sequence>
<dbReference type="InterPro" id="IPR004843">
    <property type="entry name" value="Calcineurin-like_PHP"/>
</dbReference>
<dbReference type="GO" id="GO:0016020">
    <property type="term" value="C:membrane"/>
    <property type="evidence" value="ECO:0007669"/>
    <property type="project" value="GOC"/>
</dbReference>
<keyword evidence="5" id="KW-0472">Membrane</keyword>
<evidence type="ECO:0000256" key="3">
    <source>
        <dbReference type="ARBA" id="ARBA00022723"/>
    </source>
</evidence>
<keyword evidence="3" id="KW-0479">Metal-binding</keyword>
<proteinExistence type="predicted"/>